<evidence type="ECO:0000256" key="1">
    <source>
        <dbReference type="SAM" id="SignalP"/>
    </source>
</evidence>
<proteinExistence type="predicted"/>
<feature type="chain" id="PRO_5041678319" evidence="1">
    <location>
        <begin position="20"/>
        <end position="202"/>
    </location>
</feature>
<reference evidence="3 4" key="2">
    <citation type="submission" date="2024-07" db="EMBL/GenBank/DDBJ databases">
        <authorList>
            <person name="Akdeniz Z."/>
        </authorList>
    </citation>
    <scope>NUCLEOTIDE SEQUENCE [LARGE SCALE GENOMIC DNA]</scope>
</reference>
<protein>
    <submittedName>
        <fullName evidence="3">Hypothetical_protein</fullName>
    </submittedName>
</protein>
<evidence type="ECO:0000313" key="3">
    <source>
        <dbReference type="EMBL" id="CAL6020861.1"/>
    </source>
</evidence>
<evidence type="ECO:0000313" key="2">
    <source>
        <dbReference type="EMBL" id="CAI9937213.1"/>
    </source>
</evidence>
<name>A0AA86UD82_9EUKA</name>
<sequence length="202" mass="23662">MGVELSLFIFQLIVIKLGSEKVYLELTGCDERCQSLGLDRQNVIGRDLRQNGRQVCVVRRTQIKSKLNIKDVRVHKELYHLQNLVKVVLYIYVYRVQVLLSKLNRKFFVIVALAEEFKYLKQQLVLRTLSLQIINIQQLRFGIGQKIQSYLDTNSLSATFRVQYVIIYSLTCCQYTAQINCYSTRNCLCQSEQRKTLLDLRI</sequence>
<comment type="caution">
    <text evidence="2">The sequence shown here is derived from an EMBL/GenBank/DDBJ whole genome shotgun (WGS) entry which is preliminary data.</text>
</comment>
<evidence type="ECO:0000313" key="4">
    <source>
        <dbReference type="Proteomes" id="UP001642409"/>
    </source>
</evidence>
<dbReference type="EMBL" id="CAXDID020000087">
    <property type="protein sequence ID" value="CAL6020861.1"/>
    <property type="molecule type" value="Genomic_DNA"/>
</dbReference>
<dbReference type="EMBL" id="CATOUU010000644">
    <property type="protein sequence ID" value="CAI9937213.1"/>
    <property type="molecule type" value="Genomic_DNA"/>
</dbReference>
<accession>A0AA86UD82</accession>
<dbReference type="AlphaFoldDB" id="A0AA86UD82"/>
<organism evidence="2">
    <name type="scientific">Hexamita inflata</name>
    <dbReference type="NCBI Taxonomy" id="28002"/>
    <lineage>
        <taxon>Eukaryota</taxon>
        <taxon>Metamonada</taxon>
        <taxon>Diplomonadida</taxon>
        <taxon>Hexamitidae</taxon>
        <taxon>Hexamitinae</taxon>
        <taxon>Hexamita</taxon>
    </lineage>
</organism>
<keyword evidence="4" id="KW-1185">Reference proteome</keyword>
<gene>
    <name evidence="2" type="ORF">HINF_LOCUS24858</name>
    <name evidence="3" type="ORF">HINF_LOCUS27882</name>
</gene>
<dbReference type="Proteomes" id="UP001642409">
    <property type="component" value="Unassembled WGS sequence"/>
</dbReference>
<keyword evidence="1" id="KW-0732">Signal</keyword>
<feature type="signal peptide" evidence="1">
    <location>
        <begin position="1"/>
        <end position="19"/>
    </location>
</feature>
<reference evidence="2" key="1">
    <citation type="submission" date="2023-06" db="EMBL/GenBank/DDBJ databases">
        <authorList>
            <person name="Kurt Z."/>
        </authorList>
    </citation>
    <scope>NUCLEOTIDE SEQUENCE</scope>
</reference>